<dbReference type="OrthoDB" id="6021021at2759"/>
<organism evidence="2 3">
    <name type="scientific">Acanthoscelides obtectus</name>
    <name type="common">Bean weevil</name>
    <name type="synonym">Bruchus obtectus</name>
    <dbReference type="NCBI Taxonomy" id="200917"/>
    <lineage>
        <taxon>Eukaryota</taxon>
        <taxon>Metazoa</taxon>
        <taxon>Ecdysozoa</taxon>
        <taxon>Arthropoda</taxon>
        <taxon>Hexapoda</taxon>
        <taxon>Insecta</taxon>
        <taxon>Pterygota</taxon>
        <taxon>Neoptera</taxon>
        <taxon>Endopterygota</taxon>
        <taxon>Coleoptera</taxon>
        <taxon>Polyphaga</taxon>
        <taxon>Cucujiformia</taxon>
        <taxon>Chrysomeloidea</taxon>
        <taxon>Chrysomelidae</taxon>
        <taxon>Bruchinae</taxon>
        <taxon>Bruchini</taxon>
        <taxon>Acanthoscelides</taxon>
    </lineage>
</organism>
<gene>
    <name evidence="2" type="ORF">ACAOBT_LOCUS22385</name>
</gene>
<feature type="compositionally biased region" description="Basic residues" evidence="1">
    <location>
        <begin position="27"/>
        <end position="43"/>
    </location>
</feature>
<dbReference type="AlphaFoldDB" id="A0A9P0PV44"/>
<evidence type="ECO:0000313" key="3">
    <source>
        <dbReference type="Proteomes" id="UP001152888"/>
    </source>
</evidence>
<dbReference type="Proteomes" id="UP001152888">
    <property type="component" value="Unassembled WGS sequence"/>
</dbReference>
<evidence type="ECO:0000256" key="1">
    <source>
        <dbReference type="SAM" id="MobiDB-lite"/>
    </source>
</evidence>
<feature type="region of interest" description="Disordered" evidence="1">
    <location>
        <begin position="20"/>
        <end position="43"/>
    </location>
</feature>
<reference evidence="2" key="1">
    <citation type="submission" date="2022-03" db="EMBL/GenBank/DDBJ databases">
        <authorList>
            <person name="Sayadi A."/>
        </authorList>
    </citation>
    <scope>NUCLEOTIDE SEQUENCE</scope>
</reference>
<evidence type="ECO:0000313" key="2">
    <source>
        <dbReference type="EMBL" id="CAH1995083.1"/>
    </source>
</evidence>
<accession>A0A9P0PV44</accession>
<dbReference type="EMBL" id="CAKOFQ010007213">
    <property type="protein sequence ID" value="CAH1995083.1"/>
    <property type="molecule type" value="Genomic_DNA"/>
</dbReference>
<sequence length="68" mass="8081">MSITDFRKTLAEQLRYPPTVVSEPTTRKRIHTQKSNWPRKKKKRFVKDATKIFGQHYQAVKPIKKSPK</sequence>
<keyword evidence="3" id="KW-1185">Reference proteome</keyword>
<name>A0A9P0PV44_ACAOB</name>
<comment type="caution">
    <text evidence="2">The sequence shown here is derived from an EMBL/GenBank/DDBJ whole genome shotgun (WGS) entry which is preliminary data.</text>
</comment>
<protein>
    <submittedName>
        <fullName evidence="2">Uncharacterized protein</fullName>
    </submittedName>
</protein>
<proteinExistence type="predicted"/>